<comment type="subunit">
    <text evidence="5">Homodimer.</text>
</comment>
<feature type="domain" description="Serine hydroxymethyltransferase-like" evidence="13">
    <location>
        <begin position="6"/>
        <end position="377"/>
    </location>
</feature>
<feature type="modified residue" description="N6-(pyridoxal phosphate)lysine" evidence="10">
    <location>
        <position position="222"/>
    </location>
</feature>
<dbReference type="STRING" id="6526.A0A182ZBZ7"/>
<accession>A0A182ZBZ7</accession>
<evidence type="ECO:0000256" key="12">
    <source>
        <dbReference type="SAM" id="MobiDB-lite"/>
    </source>
</evidence>
<dbReference type="Gene3D" id="3.40.640.10">
    <property type="entry name" value="Type I PLP-dependent aspartate aminotransferase-like (Major domain)"/>
    <property type="match status" value="1"/>
</dbReference>
<comment type="subcellular location">
    <subcellularLocation>
        <location evidence="2">Cytoplasm</location>
    </subcellularLocation>
</comment>
<sequence length="408" mass="44869">MNFTINELYGYIQEEKTRQETHIELIASENFVSNDVLKVSGSILTNKYAEGYPNRRYYGGCEYVDKVESFAIEALKKIYGCEHANVQPHSGSQANACAYASILKPGETILGMSLDAGGHLTHGFALNFSGKVYNAIAYGLNDRDEIDYEQVRKLAHEHKPRVIVAGASAYPLIIDFKKFREIADEVGAYLMVDMAHIAGLVAAGVHPTPVPYADIVTSTTHKTLRGARGGIILCKAELAKAVDSAVFPGNQGGPLMHLIAGKAIAFVEALKPEFKIYQEQVVKNAKIMANEFLNRGYRVVGKGTQNHLVLIDVKSKYGITGKDAENLLHSINITCNKNSVPNDTERPMKTSGIRVGSPAMTTRGFKEKEFSQVVDIIDRALSCGNDEEILKKLKTEVQELTRKFPLNS</sequence>
<dbReference type="GO" id="GO:0019264">
    <property type="term" value="P:glycine biosynthetic process from serine"/>
    <property type="evidence" value="ECO:0007669"/>
    <property type="project" value="InterPro"/>
</dbReference>
<evidence type="ECO:0000256" key="6">
    <source>
        <dbReference type="ARBA" id="ARBA00022490"/>
    </source>
</evidence>
<dbReference type="UniPathway" id="UPA00193"/>
<reference evidence="14" key="2">
    <citation type="submission" date="2013-03" db="EMBL/GenBank/DDBJ databases">
        <title>Sequence assembly of the Biomphalaria glabrata genome version 4.3.</title>
        <authorList>
            <person name="Warren W."/>
            <person name="Wilson R.K."/>
            <person name="Hillier L.W."/>
            <person name="Minx P."/>
        </authorList>
    </citation>
    <scope>NUCLEOTIDE SEQUENCE</scope>
    <source>
        <strain evidence="14">BB02</strain>
    </source>
</reference>
<dbReference type="CDD" id="cd00378">
    <property type="entry name" value="SHMT"/>
    <property type="match status" value="1"/>
</dbReference>
<dbReference type="VEuPathDB" id="VectorBase:BGLB006655"/>
<keyword evidence="7 11" id="KW-0554">One-carbon metabolism</keyword>
<proteinExistence type="inferred from homology"/>
<evidence type="ECO:0000256" key="11">
    <source>
        <dbReference type="RuleBase" id="RU000585"/>
    </source>
</evidence>
<reference evidence="14" key="4">
    <citation type="submission" date="2025-05" db="UniProtKB">
        <authorList>
            <consortium name="EnsemblMetazoa"/>
        </authorList>
    </citation>
    <scope>IDENTIFICATION</scope>
    <source>
        <strain evidence="14">BB02</strain>
    </source>
</reference>
<protein>
    <recommendedName>
        <fullName evidence="11">Serine hydroxymethyltransferase</fullName>
        <ecNumber evidence="11">2.1.2.1</ecNumber>
    </recommendedName>
</protein>
<dbReference type="EnsemblMetazoa" id="BGLB006655-RA">
    <property type="protein sequence ID" value="BGLB006655-PA"/>
    <property type="gene ID" value="BGLB006655"/>
</dbReference>
<evidence type="ECO:0000313" key="14">
    <source>
        <dbReference type="EnsemblMetazoa" id="BGLB006655-PA"/>
    </source>
</evidence>
<dbReference type="PANTHER" id="PTHR11680">
    <property type="entry name" value="SERINE HYDROXYMETHYLTRANSFERASE"/>
    <property type="match status" value="1"/>
</dbReference>
<keyword evidence="6" id="KW-0963">Cytoplasm</keyword>
<keyword evidence="9 10" id="KW-0663">Pyridoxal phosphate</keyword>
<keyword evidence="8 11" id="KW-0808">Transferase</keyword>
<dbReference type="InterPro" id="IPR015424">
    <property type="entry name" value="PyrdxlP-dep_Trfase"/>
</dbReference>
<dbReference type="InterPro" id="IPR015422">
    <property type="entry name" value="PyrdxlP-dep_Trfase_small"/>
</dbReference>
<evidence type="ECO:0000256" key="10">
    <source>
        <dbReference type="PIRSR" id="PIRSR000412-50"/>
    </source>
</evidence>
<dbReference type="InterPro" id="IPR049943">
    <property type="entry name" value="Ser_HO-MeTrfase-like"/>
</dbReference>
<dbReference type="GO" id="GO:0005829">
    <property type="term" value="C:cytosol"/>
    <property type="evidence" value="ECO:0007669"/>
    <property type="project" value="TreeGrafter"/>
</dbReference>
<dbReference type="Pfam" id="PF00464">
    <property type="entry name" value="SHMT"/>
    <property type="match status" value="1"/>
</dbReference>
<dbReference type="GO" id="GO:0035999">
    <property type="term" value="P:tetrahydrofolate interconversion"/>
    <property type="evidence" value="ECO:0007669"/>
    <property type="project" value="UniProtKB-UniPathway"/>
</dbReference>
<dbReference type="Proteomes" id="UP000076420">
    <property type="component" value="Unassembled WGS sequence"/>
</dbReference>
<evidence type="ECO:0000256" key="9">
    <source>
        <dbReference type="ARBA" id="ARBA00022898"/>
    </source>
</evidence>
<dbReference type="PIRSF" id="PIRSF000412">
    <property type="entry name" value="SHMT"/>
    <property type="match status" value="1"/>
</dbReference>
<dbReference type="InterPro" id="IPR039429">
    <property type="entry name" value="SHMT-like_dom"/>
</dbReference>
<evidence type="ECO:0000256" key="4">
    <source>
        <dbReference type="ARBA" id="ARBA00006376"/>
    </source>
</evidence>
<organism evidence="14 15">
    <name type="scientific">Biomphalaria glabrata</name>
    <name type="common">Bloodfluke planorb</name>
    <name type="synonym">Freshwater snail</name>
    <dbReference type="NCBI Taxonomy" id="6526"/>
    <lineage>
        <taxon>Eukaryota</taxon>
        <taxon>Metazoa</taxon>
        <taxon>Spiralia</taxon>
        <taxon>Lophotrochozoa</taxon>
        <taxon>Mollusca</taxon>
        <taxon>Gastropoda</taxon>
        <taxon>Heterobranchia</taxon>
        <taxon>Euthyneura</taxon>
        <taxon>Panpulmonata</taxon>
        <taxon>Hygrophila</taxon>
        <taxon>Lymnaeoidea</taxon>
        <taxon>Planorbidae</taxon>
        <taxon>Biomphalaria</taxon>
    </lineage>
</organism>
<evidence type="ECO:0000313" key="15">
    <source>
        <dbReference type="Proteomes" id="UP000076420"/>
    </source>
</evidence>
<dbReference type="InterPro" id="IPR015421">
    <property type="entry name" value="PyrdxlP-dep_Trfase_major"/>
</dbReference>
<dbReference type="EC" id="2.1.2.1" evidence="11"/>
<comment type="similarity">
    <text evidence="4 11">Belongs to the SHMT family.</text>
</comment>
<dbReference type="AlphaFoldDB" id="A0A182ZBZ7"/>
<feature type="region of interest" description="Disordered" evidence="12">
    <location>
        <begin position="339"/>
        <end position="358"/>
    </location>
</feature>
<evidence type="ECO:0000256" key="5">
    <source>
        <dbReference type="ARBA" id="ARBA00011738"/>
    </source>
</evidence>
<dbReference type="GO" id="GO:0004372">
    <property type="term" value="F:glycine hydroxymethyltransferase activity"/>
    <property type="evidence" value="ECO:0007669"/>
    <property type="project" value="UniProtKB-EC"/>
</dbReference>
<evidence type="ECO:0000256" key="7">
    <source>
        <dbReference type="ARBA" id="ARBA00022563"/>
    </source>
</evidence>
<dbReference type="InterPro" id="IPR001085">
    <property type="entry name" value="Ser_HO-MeTrfase"/>
</dbReference>
<dbReference type="InterPro" id="IPR019798">
    <property type="entry name" value="Ser_HO-MeTrfase_PLP_BS"/>
</dbReference>
<evidence type="ECO:0000256" key="3">
    <source>
        <dbReference type="ARBA" id="ARBA00004777"/>
    </source>
</evidence>
<dbReference type="PANTHER" id="PTHR11680:SF35">
    <property type="entry name" value="SERINE HYDROXYMETHYLTRANSFERASE 1"/>
    <property type="match status" value="1"/>
</dbReference>
<evidence type="ECO:0000256" key="2">
    <source>
        <dbReference type="ARBA" id="ARBA00004496"/>
    </source>
</evidence>
<name>A0A182ZBZ7_BIOGL</name>
<comment type="function">
    <text evidence="11">Interconversion of serine and glycine.</text>
</comment>
<comment type="cofactor">
    <cofactor evidence="1 10 11">
        <name>pyridoxal 5'-phosphate</name>
        <dbReference type="ChEBI" id="CHEBI:597326"/>
    </cofactor>
</comment>
<gene>
    <name evidence="14" type="primary">106064477</name>
</gene>
<dbReference type="Gene3D" id="3.90.1150.10">
    <property type="entry name" value="Aspartate Aminotransferase, domain 1"/>
    <property type="match status" value="1"/>
</dbReference>
<dbReference type="GO" id="GO:0030170">
    <property type="term" value="F:pyridoxal phosphate binding"/>
    <property type="evidence" value="ECO:0007669"/>
    <property type="project" value="InterPro"/>
</dbReference>
<evidence type="ECO:0000256" key="1">
    <source>
        <dbReference type="ARBA" id="ARBA00001933"/>
    </source>
</evidence>
<evidence type="ECO:0000256" key="8">
    <source>
        <dbReference type="ARBA" id="ARBA00022679"/>
    </source>
</evidence>
<comment type="pathway">
    <text evidence="3 11">One-carbon metabolism; tetrahydrofolate interconversion.</text>
</comment>
<dbReference type="SUPFAM" id="SSF53383">
    <property type="entry name" value="PLP-dependent transferases"/>
    <property type="match status" value="1"/>
</dbReference>
<dbReference type="VEuPathDB" id="VectorBase:BGLAX_051610"/>
<dbReference type="NCBIfam" id="NF000586">
    <property type="entry name" value="PRK00011.1"/>
    <property type="match status" value="1"/>
</dbReference>
<reference evidence="14" key="3">
    <citation type="submission" date="2016-10" db="UniProtKB">
        <authorList>
            <consortium name="VectorBase"/>
        </authorList>
    </citation>
    <scope>IDENTIFICATION</scope>
    <source>
        <strain evidence="14">BB02</strain>
    </source>
</reference>
<reference evidence="14" key="1">
    <citation type="journal article" date="2004" name="J. Parasitol.">
        <title>The mitochondrial genome of Biomphalaria glabrata (Gastropoda: Basommatophora), intermediate host of Schistosoma mansoni.</title>
        <authorList>
            <person name="DeJong R.J."/>
            <person name="Emery A.M."/>
            <person name="Adema C.M."/>
        </authorList>
    </citation>
    <scope>NUCLEOTIDE SEQUENCE</scope>
    <source>
        <strain evidence="14">BB02</strain>
    </source>
</reference>
<dbReference type="PROSITE" id="PS00096">
    <property type="entry name" value="SHMT"/>
    <property type="match status" value="1"/>
</dbReference>
<evidence type="ECO:0000259" key="13">
    <source>
        <dbReference type="Pfam" id="PF00464"/>
    </source>
</evidence>
<comment type="catalytic activity">
    <reaction evidence="11">
        <text>(6R)-5,10-methylene-5,6,7,8-tetrahydrofolate + glycine + H2O = (6S)-5,6,7,8-tetrahydrofolate + L-serine</text>
        <dbReference type="Rhea" id="RHEA:15481"/>
        <dbReference type="ChEBI" id="CHEBI:15377"/>
        <dbReference type="ChEBI" id="CHEBI:15636"/>
        <dbReference type="ChEBI" id="CHEBI:33384"/>
        <dbReference type="ChEBI" id="CHEBI:57305"/>
        <dbReference type="ChEBI" id="CHEBI:57453"/>
        <dbReference type="EC" id="2.1.2.1"/>
    </reaction>
</comment>
<dbReference type="FunFam" id="3.40.640.10:FF:000001">
    <property type="entry name" value="Serine hydroxymethyltransferase"/>
    <property type="match status" value="1"/>
</dbReference>
<dbReference type="HAMAP" id="MF_00051">
    <property type="entry name" value="SHMT"/>
    <property type="match status" value="1"/>
</dbReference>